<dbReference type="GO" id="GO:0045892">
    <property type="term" value="P:negative regulation of DNA-templated transcription"/>
    <property type="evidence" value="ECO:0007669"/>
    <property type="project" value="TreeGrafter"/>
</dbReference>
<evidence type="ECO:0000256" key="1">
    <source>
        <dbReference type="ARBA" id="ARBA00023015"/>
    </source>
</evidence>
<dbReference type="InterPro" id="IPR036388">
    <property type="entry name" value="WH-like_DNA-bd_sf"/>
</dbReference>
<dbReference type="AlphaFoldDB" id="A0A1H1FXX7"/>
<organism evidence="6 7">
    <name type="scientific">Thermostaphylospora chromogena</name>
    <dbReference type="NCBI Taxonomy" id="35622"/>
    <lineage>
        <taxon>Bacteria</taxon>
        <taxon>Bacillati</taxon>
        <taxon>Actinomycetota</taxon>
        <taxon>Actinomycetes</taxon>
        <taxon>Streptosporangiales</taxon>
        <taxon>Thermomonosporaceae</taxon>
        <taxon>Thermostaphylospora</taxon>
    </lineage>
</organism>
<keyword evidence="2 6" id="KW-0238">DNA-binding</keyword>
<feature type="domain" description="HTH gntR-type" evidence="5">
    <location>
        <begin position="40"/>
        <end position="108"/>
    </location>
</feature>
<dbReference type="Proteomes" id="UP000217103">
    <property type="component" value="Unassembled WGS sequence"/>
</dbReference>
<evidence type="ECO:0000313" key="7">
    <source>
        <dbReference type="Proteomes" id="UP000217103"/>
    </source>
</evidence>
<sequence length="271" mass="29670">MTVATLPQLLTAPHLVASLLMQTSGKAIGRSTTMSMDFAPPKYAQVMTAIQQRILNGEYRPGDMLPSETQLVREFGVGRTTVVRALQTLAMQGWIEREHGRGSFVKGRPPTPADRPRPALATAEQGETAESIVSVDKVPAPRHIARLLGVEERSPVIARRRLARHADRVSAVETFWFPLEVALGTDLDKPEPLRRGVRQHLQAVKHVRFDHVTERLTARAPTKEEARLLGSSRPVLGVLATVHDPAGAVFMAVSVALPGDVHELQDVYSVS</sequence>
<protein>
    <submittedName>
        <fullName evidence="6">DNA-binding transcriptional regulator, GntR family</fullName>
    </submittedName>
</protein>
<dbReference type="EMBL" id="FNKK01000002">
    <property type="protein sequence ID" value="SDR05793.1"/>
    <property type="molecule type" value="Genomic_DNA"/>
</dbReference>
<dbReference type="InterPro" id="IPR011663">
    <property type="entry name" value="UTRA"/>
</dbReference>
<dbReference type="PRINTS" id="PR00035">
    <property type="entry name" value="HTHGNTR"/>
</dbReference>
<name>A0A1H1FXX7_9ACTN</name>
<dbReference type="InterPro" id="IPR000524">
    <property type="entry name" value="Tscrpt_reg_HTH_GntR"/>
</dbReference>
<dbReference type="SMART" id="SM00345">
    <property type="entry name" value="HTH_GNTR"/>
    <property type="match status" value="1"/>
</dbReference>
<keyword evidence="7" id="KW-1185">Reference proteome</keyword>
<dbReference type="CDD" id="cd07377">
    <property type="entry name" value="WHTH_GntR"/>
    <property type="match status" value="1"/>
</dbReference>
<keyword evidence="1" id="KW-0805">Transcription regulation</keyword>
<evidence type="ECO:0000256" key="2">
    <source>
        <dbReference type="ARBA" id="ARBA00023125"/>
    </source>
</evidence>
<dbReference type="Gene3D" id="1.10.10.10">
    <property type="entry name" value="Winged helix-like DNA-binding domain superfamily/Winged helix DNA-binding domain"/>
    <property type="match status" value="1"/>
</dbReference>
<dbReference type="Pfam" id="PF07702">
    <property type="entry name" value="UTRA"/>
    <property type="match status" value="1"/>
</dbReference>
<feature type="region of interest" description="Disordered" evidence="4">
    <location>
        <begin position="100"/>
        <end position="127"/>
    </location>
</feature>
<evidence type="ECO:0000256" key="4">
    <source>
        <dbReference type="SAM" id="MobiDB-lite"/>
    </source>
</evidence>
<reference evidence="6 7" key="1">
    <citation type="submission" date="2016-10" db="EMBL/GenBank/DDBJ databases">
        <authorList>
            <person name="de Groot N.N."/>
        </authorList>
    </citation>
    <scope>NUCLEOTIDE SEQUENCE [LARGE SCALE GENOMIC DNA]</scope>
    <source>
        <strain evidence="6 7">DSM 43794</strain>
    </source>
</reference>
<accession>A0A1H1FXX7</accession>
<dbReference type="SMART" id="SM00866">
    <property type="entry name" value="UTRA"/>
    <property type="match status" value="1"/>
</dbReference>
<dbReference type="GO" id="GO:0003677">
    <property type="term" value="F:DNA binding"/>
    <property type="evidence" value="ECO:0007669"/>
    <property type="project" value="UniProtKB-KW"/>
</dbReference>
<proteinExistence type="predicted"/>
<keyword evidence="3" id="KW-0804">Transcription</keyword>
<evidence type="ECO:0000313" key="6">
    <source>
        <dbReference type="EMBL" id="SDR05793.1"/>
    </source>
</evidence>
<evidence type="ECO:0000259" key="5">
    <source>
        <dbReference type="PROSITE" id="PS50949"/>
    </source>
</evidence>
<dbReference type="InterPro" id="IPR028978">
    <property type="entry name" value="Chorismate_lyase_/UTRA_dom_sf"/>
</dbReference>
<evidence type="ECO:0000256" key="3">
    <source>
        <dbReference type="ARBA" id="ARBA00023163"/>
    </source>
</evidence>
<dbReference type="SUPFAM" id="SSF46785">
    <property type="entry name" value="Winged helix' DNA-binding domain"/>
    <property type="match status" value="1"/>
</dbReference>
<gene>
    <name evidence="6" type="ORF">SAMN04489764_3250</name>
</gene>
<dbReference type="STRING" id="35622.SAMN04489764_3250"/>
<dbReference type="GO" id="GO:0003700">
    <property type="term" value="F:DNA-binding transcription factor activity"/>
    <property type="evidence" value="ECO:0007669"/>
    <property type="project" value="InterPro"/>
</dbReference>
<dbReference type="PANTHER" id="PTHR44846:SF17">
    <property type="entry name" value="GNTR-FAMILY TRANSCRIPTIONAL REGULATOR"/>
    <property type="match status" value="1"/>
</dbReference>
<dbReference type="PANTHER" id="PTHR44846">
    <property type="entry name" value="MANNOSYL-D-GLYCERATE TRANSPORT/METABOLISM SYSTEM REPRESSOR MNGR-RELATED"/>
    <property type="match status" value="1"/>
</dbReference>
<dbReference type="Pfam" id="PF00392">
    <property type="entry name" value="GntR"/>
    <property type="match status" value="1"/>
</dbReference>
<dbReference type="InterPro" id="IPR050679">
    <property type="entry name" value="Bact_HTH_transcr_reg"/>
</dbReference>
<dbReference type="Gene3D" id="3.40.1410.10">
    <property type="entry name" value="Chorismate lyase-like"/>
    <property type="match status" value="1"/>
</dbReference>
<dbReference type="InterPro" id="IPR036390">
    <property type="entry name" value="WH_DNA-bd_sf"/>
</dbReference>
<dbReference type="SUPFAM" id="SSF64288">
    <property type="entry name" value="Chorismate lyase-like"/>
    <property type="match status" value="1"/>
</dbReference>
<dbReference type="PROSITE" id="PS50949">
    <property type="entry name" value="HTH_GNTR"/>
    <property type="match status" value="1"/>
</dbReference>